<dbReference type="Pfam" id="PF13407">
    <property type="entry name" value="Peripla_BP_4"/>
    <property type="match status" value="1"/>
</dbReference>
<evidence type="ECO:0000313" key="7">
    <source>
        <dbReference type="Proteomes" id="UP001596022"/>
    </source>
</evidence>
<dbReference type="RefSeq" id="WP_376847652.1">
    <property type="nucleotide sequence ID" value="NZ_JBHSFW010000026.1"/>
</dbReference>
<dbReference type="PANTHER" id="PTHR46847">
    <property type="entry name" value="D-ALLOSE-BINDING PERIPLASMIC PROTEIN-RELATED"/>
    <property type="match status" value="1"/>
</dbReference>
<evidence type="ECO:0000259" key="5">
    <source>
        <dbReference type="Pfam" id="PF13407"/>
    </source>
</evidence>
<gene>
    <name evidence="6" type="ORF">ACFO4N_17750</name>
</gene>
<evidence type="ECO:0000256" key="3">
    <source>
        <dbReference type="ARBA" id="ARBA00022729"/>
    </source>
</evidence>
<keyword evidence="3 4" id="KW-0732">Signal</keyword>
<evidence type="ECO:0000313" key="6">
    <source>
        <dbReference type="EMBL" id="MFC4620539.1"/>
    </source>
</evidence>
<accession>A0ABV9GTT0</accession>
<keyword evidence="7" id="KW-1185">Reference proteome</keyword>
<name>A0ABV9GTT0_9BACL</name>
<dbReference type="Proteomes" id="UP001596022">
    <property type="component" value="Unassembled WGS sequence"/>
</dbReference>
<feature type="chain" id="PRO_5047106948" evidence="4">
    <location>
        <begin position="19"/>
        <end position="324"/>
    </location>
</feature>
<comment type="similarity">
    <text evidence="2">Belongs to the bacterial solute-binding protein 2 family.</text>
</comment>
<evidence type="ECO:0000256" key="1">
    <source>
        <dbReference type="ARBA" id="ARBA00004196"/>
    </source>
</evidence>
<feature type="domain" description="Periplasmic binding protein" evidence="5">
    <location>
        <begin position="43"/>
        <end position="296"/>
    </location>
</feature>
<dbReference type="InterPro" id="IPR025997">
    <property type="entry name" value="SBP_2_dom"/>
</dbReference>
<comment type="caution">
    <text evidence="6">The sequence shown here is derived from an EMBL/GenBank/DDBJ whole genome shotgun (WGS) entry which is preliminary data.</text>
</comment>
<dbReference type="EMBL" id="JBHSFW010000026">
    <property type="protein sequence ID" value="MFC4620539.1"/>
    <property type="molecule type" value="Genomic_DNA"/>
</dbReference>
<sequence>MKKVIGVMIATLLVIGLAACGNGKSSGGASKGGGSGKSDEIVIGMSFPAADHGWMAALIDNAKKEAEGQHVKYKISTASDPNQQANDVQDLITQKVDVIVMDPIESDALTPVGQKVKDAGIPLVIVDRELTNDSATAVIKGDNEGIGKNAGKYIDELLGGKGKVAILSGPPSSVTTLRTNGFKDAIKSYPDIKVVAEQSGDFQQEKSLSVMKNILQSQSHLDAIYTEDDEMALGALQAIKEANRTDIKVVTGAGGEKNIFEDIKNDNTAMKATFLYSPTMSKDAVDLAIKIAKGEKPEQKINVIEATEVTKSNVDKYYDADSKY</sequence>
<feature type="signal peptide" evidence="4">
    <location>
        <begin position="1"/>
        <end position="18"/>
    </location>
</feature>
<protein>
    <submittedName>
        <fullName evidence="6">Substrate-binding domain-containing protein</fullName>
    </submittedName>
</protein>
<dbReference type="PROSITE" id="PS51257">
    <property type="entry name" value="PROKAR_LIPOPROTEIN"/>
    <property type="match status" value="1"/>
</dbReference>
<proteinExistence type="inferred from homology"/>
<dbReference type="Gene3D" id="3.40.50.2300">
    <property type="match status" value="2"/>
</dbReference>
<reference evidence="7" key="1">
    <citation type="journal article" date="2019" name="Int. J. Syst. Evol. Microbiol.">
        <title>The Global Catalogue of Microorganisms (GCM) 10K type strain sequencing project: providing services to taxonomists for standard genome sequencing and annotation.</title>
        <authorList>
            <consortium name="The Broad Institute Genomics Platform"/>
            <consortium name="The Broad Institute Genome Sequencing Center for Infectious Disease"/>
            <person name="Wu L."/>
            <person name="Ma J."/>
        </authorList>
    </citation>
    <scope>NUCLEOTIDE SEQUENCE [LARGE SCALE GENOMIC DNA]</scope>
    <source>
        <strain evidence="7">CGMCC 1.16306</strain>
    </source>
</reference>
<evidence type="ECO:0000256" key="4">
    <source>
        <dbReference type="SAM" id="SignalP"/>
    </source>
</evidence>
<organism evidence="6 7">
    <name type="scientific">Camelliibacillus cellulosilyticus</name>
    <dbReference type="NCBI Taxonomy" id="2174486"/>
    <lineage>
        <taxon>Bacteria</taxon>
        <taxon>Bacillati</taxon>
        <taxon>Bacillota</taxon>
        <taxon>Bacilli</taxon>
        <taxon>Bacillales</taxon>
        <taxon>Sporolactobacillaceae</taxon>
        <taxon>Camelliibacillus</taxon>
    </lineage>
</organism>
<evidence type="ECO:0000256" key="2">
    <source>
        <dbReference type="ARBA" id="ARBA00007639"/>
    </source>
</evidence>
<dbReference type="SUPFAM" id="SSF53822">
    <property type="entry name" value="Periplasmic binding protein-like I"/>
    <property type="match status" value="1"/>
</dbReference>
<dbReference type="InterPro" id="IPR028082">
    <property type="entry name" value="Peripla_BP_I"/>
</dbReference>
<comment type="subcellular location">
    <subcellularLocation>
        <location evidence="1">Cell envelope</location>
    </subcellularLocation>
</comment>
<dbReference type="PANTHER" id="PTHR46847:SF1">
    <property type="entry name" value="D-ALLOSE-BINDING PERIPLASMIC PROTEIN-RELATED"/>
    <property type="match status" value="1"/>
</dbReference>